<reference evidence="3" key="1">
    <citation type="submission" date="2019-08" db="EMBL/GenBank/DDBJ databases">
        <title>The genome of the North American firefly Photinus pyralis.</title>
        <authorList>
            <consortium name="Photinus pyralis genome working group"/>
            <person name="Fallon T.R."/>
            <person name="Sander Lower S.E."/>
            <person name="Weng J.-K."/>
        </authorList>
    </citation>
    <scope>NUCLEOTIDE SEQUENCE</scope>
    <source>
        <strain evidence="3">TRF0915ILg1</strain>
        <tissue evidence="3">Whole body</tissue>
    </source>
</reference>
<feature type="region of interest" description="Disordered" evidence="1">
    <location>
        <begin position="1"/>
        <end position="69"/>
    </location>
</feature>
<feature type="domain" description="PiggyBac transposable element-derived protein" evidence="2">
    <location>
        <begin position="143"/>
        <end position="293"/>
    </location>
</feature>
<proteinExistence type="predicted"/>
<gene>
    <name evidence="3" type="ORF">ILUMI_06333</name>
</gene>
<keyword evidence="4" id="KW-1185">Reference proteome</keyword>
<feature type="compositionally biased region" description="Acidic residues" evidence="1">
    <location>
        <begin position="49"/>
        <end position="69"/>
    </location>
</feature>
<protein>
    <recommendedName>
        <fullName evidence="2">PiggyBac transposable element-derived protein domain-containing protein</fullName>
    </recommendedName>
</protein>
<dbReference type="InterPro" id="IPR029526">
    <property type="entry name" value="PGBD"/>
</dbReference>
<dbReference type="PANTHER" id="PTHR46599:SF6">
    <property type="entry name" value="DUAL SPECIFICITY PHOSPHATASE 26"/>
    <property type="match status" value="1"/>
</dbReference>
<dbReference type="AlphaFoldDB" id="A0A8K0D8N8"/>
<feature type="domain" description="PiggyBac transposable element-derived protein" evidence="2">
    <location>
        <begin position="74"/>
        <end position="139"/>
    </location>
</feature>
<organism evidence="3 4">
    <name type="scientific">Ignelater luminosus</name>
    <name type="common">Cucubano</name>
    <name type="synonym">Pyrophorus luminosus</name>
    <dbReference type="NCBI Taxonomy" id="2038154"/>
    <lineage>
        <taxon>Eukaryota</taxon>
        <taxon>Metazoa</taxon>
        <taxon>Ecdysozoa</taxon>
        <taxon>Arthropoda</taxon>
        <taxon>Hexapoda</taxon>
        <taxon>Insecta</taxon>
        <taxon>Pterygota</taxon>
        <taxon>Neoptera</taxon>
        <taxon>Endopterygota</taxon>
        <taxon>Coleoptera</taxon>
        <taxon>Polyphaga</taxon>
        <taxon>Elateriformia</taxon>
        <taxon>Elateroidea</taxon>
        <taxon>Elateridae</taxon>
        <taxon>Agrypninae</taxon>
        <taxon>Pyrophorini</taxon>
        <taxon>Ignelater</taxon>
    </lineage>
</organism>
<accession>A0A8K0D8N8</accession>
<dbReference type="Proteomes" id="UP000801492">
    <property type="component" value="Unassembled WGS sequence"/>
</dbReference>
<name>A0A8K0D8N8_IGNLU</name>
<dbReference type="EMBL" id="VTPC01002590">
    <property type="protein sequence ID" value="KAF2899854.1"/>
    <property type="molecule type" value="Genomic_DNA"/>
</dbReference>
<dbReference type="PANTHER" id="PTHR46599">
    <property type="entry name" value="PIGGYBAC TRANSPOSABLE ELEMENT-DERIVED PROTEIN 4"/>
    <property type="match status" value="1"/>
</dbReference>
<comment type="caution">
    <text evidence="3">The sequence shown here is derived from an EMBL/GenBank/DDBJ whole genome shotgun (WGS) entry which is preliminary data.</text>
</comment>
<dbReference type="OrthoDB" id="6431208at2759"/>
<evidence type="ECO:0000259" key="2">
    <source>
        <dbReference type="Pfam" id="PF13843"/>
    </source>
</evidence>
<feature type="compositionally biased region" description="Basic and acidic residues" evidence="1">
    <location>
        <begin position="7"/>
        <end position="39"/>
    </location>
</feature>
<evidence type="ECO:0000313" key="4">
    <source>
        <dbReference type="Proteomes" id="UP000801492"/>
    </source>
</evidence>
<dbReference type="Pfam" id="PF13843">
    <property type="entry name" value="DDE_Tnp_1_7"/>
    <property type="match status" value="2"/>
</dbReference>
<sequence>MVTPAERQPDDSRERVDEIRRLLMNDESKDPAENEDLGKRVTSMKWVEQDEGDSSTEQDGEDLSSDEDDSSAAGLLYLAGVYKSNRQCLEELWGQDGNGIEKFDLVMSIKRFKILIRCLRFNDRITRRERKALHHLAPIRESMAAPLFGSGPNITADNWFTDFNLIHKLKTKKLSFVGTVRKNKRYLPFSFVDVKGRAQYSNMSGFNDGIVLVSYIPRKGKNVIVASSLHCYDAIDPRTEDKMGPELITFYSSTKSGLDIADQMCAPYNVQRNIKCWPMVIFCAMLNVGGINSQVIYLSNQLEPMCQQRFLKRLAHELLVEEMLRRSQMMSGLHTSMQIRLKRS</sequence>
<evidence type="ECO:0000313" key="3">
    <source>
        <dbReference type="EMBL" id="KAF2899854.1"/>
    </source>
</evidence>
<evidence type="ECO:0000256" key="1">
    <source>
        <dbReference type="SAM" id="MobiDB-lite"/>
    </source>
</evidence>